<dbReference type="GO" id="GO:0005829">
    <property type="term" value="C:cytosol"/>
    <property type="evidence" value="ECO:0007669"/>
    <property type="project" value="TreeGrafter"/>
</dbReference>
<comment type="function">
    <text evidence="4">A flexible structure which links the flagellar filament to the drive apparatus in the basal body.</text>
</comment>
<dbReference type="Pfam" id="PF00460">
    <property type="entry name" value="Flg_bb_rod"/>
    <property type="match status" value="1"/>
</dbReference>
<dbReference type="RefSeq" id="WP_073387024.1">
    <property type="nucleotide sequence ID" value="NZ_FQXK01000013.1"/>
</dbReference>
<dbReference type="PANTHER" id="PTHR30435">
    <property type="entry name" value="FLAGELLAR PROTEIN"/>
    <property type="match status" value="1"/>
</dbReference>
<dbReference type="EMBL" id="FQXK01000013">
    <property type="protein sequence ID" value="SHI15525.1"/>
    <property type="molecule type" value="Genomic_DNA"/>
</dbReference>
<evidence type="ECO:0000313" key="9">
    <source>
        <dbReference type="Proteomes" id="UP000184278"/>
    </source>
</evidence>
<dbReference type="InterPro" id="IPR053967">
    <property type="entry name" value="LlgE_F_G-like_D1"/>
</dbReference>
<gene>
    <name evidence="8" type="ORF">SAMN02745229_01713</name>
</gene>
<dbReference type="InterPro" id="IPR010930">
    <property type="entry name" value="Flg_bb/hook_C_dom"/>
</dbReference>
<keyword evidence="9" id="KW-1185">Reference proteome</keyword>
<dbReference type="AlphaFoldDB" id="A0A1M5YU85"/>
<dbReference type="Pfam" id="PF06429">
    <property type="entry name" value="Flg_bbr_C"/>
    <property type="match status" value="1"/>
</dbReference>
<keyword evidence="8" id="KW-0966">Cell projection</keyword>
<evidence type="ECO:0000256" key="1">
    <source>
        <dbReference type="ARBA" id="ARBA00004117"/>
    </source>
</evidence>
<dbReference type="InterPro" id="IPR001444">
    <property type="entry name" value="Flag_bb_rod_N"/>
</dbReference>
<sequence length="1016" mass="107857">MLRSMYSGVAGLKTHQTKMDVIGNNIANVNTTSFKSQSISFSDLMYQTTQHASGSTETTGGVNARQIGLGAQSASIATAIETQGATQTTNNPYDLMISGDAFFIVNDGTQNVYTRDGSFYVDGNGNLATQSDGYYIMGWMAVTDEETGVTSINTNGGLTKLQIMSDETSTFPPEGTSQAVISGNIDAKDTNITSSAGKKIALEFYDNLGYLYTAEFTIKDVDNEMNTYTMTLTDIMDSDGVSVGAEQLANVHLGSDAQAGVTEQVPGVLKSGYYVSNYSAAKGTADFALSDSDSTTTDTTMFSAVPTSGTLKDLDNAGVLKDLYNIAIDGKTFYDADTYTMDNLGNLTISHTGTTSTTTKKAVVNDTNTASYKVTVSGSVATIEYKTTTGTLTSDVDGGKYTAISSALKTAYKIPTGLNSASTYHTEDGSTVTLTVPTTTTLGVGSGYEVVVTSGTATIREGKAEKVNTDVSGTNFSDFAASEDGAKILAYYNNLTPATYTSDHPDASYRFEQYEKSGNKYAKLLVSYKEAKNNTSVADSLATGYSCDFTTTDDTTDPIRITYGTGYADVTKTGSLTDAIATYFGISSEDKEKYLAEGANATYAITVDTTNNTLSMVVTYKTYEPKTDTYEMDTTKPVTANVGTEKVAFNDESSVHEYTINSSGKLTDLTDNSQAEGILKAFGLDATKVQDYVSESTYSKSSYVISSSGLQITSYKDTDYTLNTADGYSASASGTTITVSLTTTEDVDTSGNMTSLSALAKNAFGISSNEFDTSEPYDTYTIEMDTSGNASLTITDNSYKTIATEYNRNEMTLNYDHANGSYIGATFKQADGSENGMGYSTITTDKIILNFNPDMDDTVNPWTDVYLDLSTTTNYNSSGTSTLQASKGDLAGNNTGRMMGTMTGITISKDGKISASYSNGQTLLLGQIASATFANASGLEKAGNNLYTATLNSGDPVVQDITVGGGSISTGVLEMSNVDLSNEFTNMITAQRGFQANSRIITVSDTLLEELTNLKR</sequence>
<dbReference type="STRING" id="1121131.SAMN02745229_01713"/>
<dbReference type="PROSITE" id="PS00588">
    <property type="entry name" value="FLAGELLA_BB_ROD"/>
    <property type="match status" value="1"/>
</dbReference>
<dbReference type="NCBIfam" id="TIGR03506">
    <property type="entry name" value="FlgEFG_subfam"/>
    <property type="match status" value="2"/>
</dbReference>
<protein>
    <recommendedName>
        <fullName evidence="4">Flagellar hook protein FlgE</fullName>
    </recommendedName>
</protein>
<dbReference type="InterPro" id="IPR037925">
    <property type="entry name" value="FlgE/F/G-like"/>
</dbReference>
<comment type="subcellular location">
    <subcellularLocation>
        <location evidence="1 4">Bacterial flagellum basal body</location>
    </subcellularLocation>
</comment>
<dbReference type="OrthoDB" id="9804559at2"/>
<evidence type="ECO:0000313" key="8">
    <source>
        <dbReference type="EMBL" id="SHI15525.1"/>
    </source>
</evidence>
<dbReference type="InterPro" id="IPR019776">
    <property type="entry name" value="Flagellar_basal_body_rod_CS"/>
</dbReference>
<evidence type="ECO:0000256" key="2">
    <source>
        <dbReference type="ARBA" id="ARBA00009677"/>
    </source>
</evidence>
<dbReference type="InterPro" id="IPR020013">
    <property type="entry name" value="Flagellar_FlgE/F/G"/>
</dbReference>
<proteinExistence type="inferred from homology"/>
<dbReference type="SUPFAM" id="SSF117143">
    <property type="entry name" value="Flagellar hook protein flgE"/>
    <property type="match status" value="2"/>
</dbReference>
<comment type="similarity">
    <text evidence="2 4">Belongs to the flagella basal body rod proteins family.</text>
</comment>
<dbReference type="GO" id="GO:0071978">
    <property type="term" value="P:bacterial-type flagellum-dependent swarming motility"/>
    <property type="evidence" value="ECO:0007669"/>
    <property type="project" value="TreeGrafter"/>
</dbReference>
<evidence type="ECO:0000256" key="4">
    <source>
        <dbReference type="RuleBase" id="RU362116"/>
    </source>
</evidence>
<feature type="domain" description="Flagellar basal-body/hook protein C-terminal" evidence="6">
    <location>
        <begin position="970"/>
        <end position="1014"/>
    </location>
</feature>
<keyword evidence="3 4" id="KW-0975">Bacterial flagellum</keyword>
<dbReference type="GO" id="GO:0009424">
    <property type="term" value="C:bacterial-type flagellum hook"/>
    <property type="evidence" value="ECO:0007669"/>
    <property type="project" value="TreeGrafter"/>
</dbReference>
<dbReference type="PANTHER" id="PTHR30435:SF1">
    <property type="entry name" value="FLAGELLAR HOOK PROTEIN FLGE"/>
    <property type="match status" value="1"/>
</dbReference>
<dbReference type="GeneID" id="89509975"/>
<reference evidence="9" key="1">
    <citation type="submission" date="2016-11" db="EMBL/GenBank/DDBJ databases">
        <authorList>
            <person name="Varghese N."/>
            <person name="Submissions S."/>
        </authorList>
    </citation>
    <scope>NUCLEOTIDE SEQUENCE [LARGE SCALE GENOMIC DNA]</scope>
    <source>
        <strain evidence="9">DSM 3071</strain>
    </source>
</reference>
<evidence type="ECO:0000259" key="5">
    <source>
        <dbReference type="Pfam" id="PF00460"/>
    </source>
</evidence>
<evidence type="ECO:0000259" key="6">
    <source>
        <dbReference type="Pfam" id="PF06429"/>
    </source>
</evidence>
<evidence type="ECO:0000259" key="7">
    <source>
        <dbReference type="Pfam" id="PF22692"/>
    </source>
</evidence>
<name>A0A1M5YU85_BUTFI</name>
<evidence type="ECO:0000256" key="3">
    <source>
        <dbReference type="ARBA" id="ARBA00023143"/>
    </source>
</evidence>
<keyword evidence="8" id="KW-0282">Flagellum</keyword>
<accession>A0A1M5YU85</accession>
<feature type="domain" description="Flagellar basal body rod protein N-terminal" evidence="5">
    <location>
        <begin position="5"/>
        <end position="35"/>
    </location>
</feature>
<dbReference type="GO" id="GO:0009425">
    <property type="term" value="C:bacterial-type flagellum basal body"/>
    <property type="evidence" value="ECO:0007669"/>
    <property type="project" value="UniProtKB-SubCell"/>
</dbReference>
<dbReference type="Proteomes" id="UP000184278">
    <property type="component" value="Unassembled WGS sequence"/>
</dbReference>
<organism evidence="8 9">
    <name type="scientific">Butyrivibrio fibrisolvens DSM 3071</name>
    <dbReference type="NCBI Taxonomy" id="1121131"/>
    <lineage>
        <taxon>Bacteria</taxon>
        <taxon>Bacillati</taxon>
        <taxon>Bacillota</taxon>
        <taxon>Clostridia</taxon>
        <taxon>Lachnospirales</taxon>
        <taxon>Lachnospiraceae</taxon>
        <taxon>Butyrivibrio</taxon>
    </lineage>
</organism>
<dbReference type="Pfam" id="PF22692">
    <property type="entry name" value="LlgE_F_G_D1"/>
    <property type="match status" value="1"/>
</dbReference>
<feature type="domain" description="Flagellar hook protein FlgE/F/G-like D1" evidence="7">
    <location>
        <begin position="96"/>
        <end position="157"/>
    </location>
</feature>
<keyword evidence="8" id="KW-0969">Cilium</keyword>